<feature type="region of interest" description="Domain I, interacts with DnaA modulators" evidence="8">
    <location>
        <begin position="1"/>
        <end position="105"/>
    </location>
</feature>
<dbReference type="InterPro" id="IPR027417">
    <property type="entry name" value="P-loop_NTPase"/>
</dbReference>
<dbReference type="OrthoDB" id="9807019at2"/>
<gene>
    <name evidence="8" type="primary">dnaA</name>
    <name evidence="14" type="ORF">LNTAR_19922</name>
</gene>
<dbReference type="GO" id="GO:0003688">
    <property type="term" value="F:DNA replication origin binding"/>
    <property type="evidence" value="ECO:0007669"/>
    <property type="project" value="UniProtKB-UniRule"/>
</dbReference>
<evidence type="ECO:0000256" key="7">
    <source>
        <dbReference type="ARBA" id="ARBA00023125"/>
    </source>
</evidence>
<evidence type="ECO:0000256" key="1">
    <source>
        <dbReference type="ARBA" id="ARBA00006583"/>
    </source>
</evidence>
<comment type="subunit">
    <text evidence="8">Oligomerizes as a right-handed, spiral filament on DNA at oriC.</text>
</comment>
<keyword evidence="3 8" id="KW-0235">DNA replication</keyword>
<dbReference type="PRINTS" id="PR00051">
    <property type="entry name" value="DNAA"/>
</dbReference>
<proteinExistence type="inferred from homology"/>
<dbReference type="InterPro" id="IPR013317">
    <property type="entry name" value="DnaA_dom"/>
</dbReference>
<dbReference type="HAMAP" id="MF_00377">
    <property type="entry name" value="DnaA_bact"/>
    <property type="match status" value="1"/>
</dbReference>
<evidence type="ECO:0000256" key="8">
    <source>
        <dbReference type="HAMAP-Rule" id="MF_00377"/>
    </source>
</evidence>
<keyword evidence="6 8" id="KW-0446">Lipid-binding</keyword>
<dbReference type="InterPro" id="IPR003593">
    <property type="entry name" value="AAA+_ATPase"/>
</dbReference>
<comment type="domain">
    <text evidence="8">Domain I is involved in oligomerization and binding regulators, domain II is flexibile and of varying length in different bacteria, domain III forms the AAA+ region, while domain IV binds dsDNA.</text>
</comment>
<evidence type="ECO:0000256" key="4">
    <source>
        <dbReference type="ARBA" id="ARBA00022741"/>
    </source>
</evidence>
<evidence type="ECO:0000256" key="10">
    <source>
        <dbReference type="RuleBase" id="RU000577"/>
    </source>
</evidence>
<feature type="domain" description="AAA+ ATPase" evidence="12">
    <location>
        <begin position="166"/>
        <end position="300"/>
    </location>
</feature>
<comment type="caution">
    <text evidence="14">The sequence shown here is derived from an EMBL/GenBank/DDBJ whole genome shotgun (WGS) entry which is preliminary data.</text>
</comment>
<dbReference type="GO" id="GO:0006275">
    <property type="term" value="P:regulation of DNA replication"/>
    <property type="evidence" value="ECO:0007669"/>
    <property type="project" value="UniProtKB-UniRule"/>
</dbReference>
<feature type="binding site" evidence="8">
    <location>
        <position position="177"/>
    </location>
    <ligand>
        <name>ATP</name>
        <dbReference type="ChEBI" id="CHEBI:30616"/>
    </ligand>
</feature>
<dbReference type="NCBIfam" id="TIGR00362">
    <property type="entry name" value="DnaA"/>
    <property type="match status" value="1"/>
</dbReference>
<evidence type="ECO:0000259" key="13">
    <source>
        <dbReference type="SMART" id="SM00760"/>
    </source>
</evidence>
<dbReference type="Gene3D" id="3.40.50.300">
    <property type="entry name" value="P-loop containing nucleotide triphosphate hydrolases"/>
    <property type="match status" value="1"/>
</dbReference>
<evidence type="ECO:0000313" key="14">
    <source>
        <dbReference type="EMBL" id="EDM26374.1"/>
    </source>
</evidence>
<dbReference type="PANTHER" id="PTHR30050:SF2">
    <property type="entry name" value="CHROMOSOMAL REPLICATION INITIATOR PROTEIN DNAA"/>
    <property type="match status" value="1"/>
</dbReference>
<dbReference type="RefSeq" id="WP_007279860.1">
    <property type="nucleotide sequence ID" value="NZ_ABCK01000017.1"/>
</dbReference>
<feature type="binding site" evidence="8">
    <location>
        <position position="181"/>
    </location>
    <ligand>
        <name>ATP</name>
        <dbReference type="ChEBI" id="CHEBI:30616"/>
    </ligand>
</feature>
<evidence type="ECO:0000259" key="12">
    <source>
        <dbReference type="SMART" id="SM00382"/>
    </source>
</evidence>
<evidence type="ECO:0000256" key="3">
    <source>
        <dbReference type="ARBA" id="ARBA00022705"/>
    </source>
</evidence>
<dbReference type="Gene3D" id="1.10.8.60">
    <property type="match status" value="1"/>
</dbReference>
<dbReference type="InterPro" id="IPR001957">
    <property type="entry name" value="Chromosome_initiator_DnaA"/>
</dbReference>
<dbReference type="AlphaFoldDB" id="A6DPS9"/>
<dbReference type="eggNOG" id="COG0593">
    <property type="taxonomic scope" value="Bacteria"/>
</dbReference>
<dbReference type="GO" id="GO:0005524">
    <property type="term" value="F:ATP binding"/>
    <property type="evidence" value="ECO:0007669"/>
    <property type="project" value="UniProtKB-UniRule"/>
</dbReference>
<dbReference type="GO" id="GO:0005886">
    <property type="term" value="C:plasma membrane"/>
    <property type="evidence" value="ECO:0007669"/>
    <property type="project" value="TreeGrafter"/>
</dbReference>
<evidence type="ECO:0000313" key="15">
    <source>
        <dbReference type="Proteomes" id="UP000004947"/>
    </source>
</evidence>
<feature type="domain" description="Chromosomal replication initiator DnaA C-terminal" evidence="13">
    <location>
        <begin position="378"/>
        <end position="446"/>
    </location>
</feature>
<dbReference type="GO" id="GO:0005737">
    <property type="term" value="C:cytoplasm"/>
    <property type="evidence" value="ECO:0007669"/>
    <property type="project" value="UniProtKB-SubCell"/>
</dbReference>
<keyword evidence="4 8" id="KW-0547">Nucleotide-binding</keyword>
<dbReference type="PANTHER" id="PTHR30050">
    <property type="entry name" value="CHROMOSOMAL REPLICATION INITIATOR PROTEIN DNAA"/>
    <property type="match status" value="1"/>
</dbReference>
<keyword evidence="7 8" id="KW-0238">DNA-binding</keyword>
<dbReference type="InterPro" id="IPR020591">
    <property type="entry name" value="Chromosome_initiator_DnaA-like"/>
</dbReference>
<comment type="function">
    <text evidence="8 10">Plays an essential role in the initiation and regulation of chromosomal replication. ATP-DnaA binds to the origin of replication (oriC) to initiate formation of the DNA replication initiation complex once per cell cycle. Binds the DnaA box (a 9 base pair repeat at the origin) and separates the double-stranded (ds)DNA. Forms a right-handed helical filament on oriC DNA; dsDNA binds to the exterior of the filament while single-stranded (ss)DNA is stabiized in the filament's interior. The ATP-DnaA-oriC complex binds and stabilizes one strand of the AT-rich DNA unwinding element (DUE), permitting loading of DNA polymerase. After initiation quickly degrades to an ADP-DnaA complex that is not apt for DNA replication. Binds acidic phospholipids.</text>
</comment>
<dbReference type="EMBL" id="ABCK01000017">
    <property type="protein sequence ID" value="EDM26374.1"/>
    <property type="molecule type" value="Genomic_DNA"/>
</dbReference>
<dbReference type="STRING" id="313628.LNTAR_19922"/>
<evidence type="ECO:0000256" key="5">
    <source>
        <dbReference type="ARBA" id="ARBA00022840"/>
    </source>
</evidence>
<feature type="region of interest" description="Domain III, AAA+ region" evidence="8">
    <location>
        <begin position="133"/>
        <end position="349"/>
    </location>
</feature>
<evidence type="ECO:0000256" key="2">
    <source>
        <dbReference type="ARBA" id="ARBA00022490"/>
    </source>
</evidence>
<protein>
    <recommendedName>
        <fullName evidence="8 9">Chromosomal replication initiator protein DnaA</fullName>
    </recommendedName>
</protein>
<reference evidence="14 15" key="1">
    <citation type="journal article" date="2010" name="J. Bacteriol.">
        <title>Genome sequence of Lentisphaera araneosa HTCC2155T, the type species of the order Lentisphaerales in the phylum Lentisphaerae.</title>
        <authorList>
            <person name="Thrash J.C."/>
            <person name="Cho J.C."/>
            <person name="Vergin K.L."/>
            <person name="Morris R.M."/>
            <person name="Giovannoni S.J."/>
        </authorList>
    </citation>
    <scope>NUCLEOTIDE SEQUENCE [LARGE SCALE GENOMIC DNA]</scope>
    <source>
        <strain evidence="14 15">HTCC2155</strain>
    </source>
</reference>
<dbReference type="InterPro" id="IPR013159">
    <property type="entry name" value="DnaA_C"/>
</dbReference>
<dbReference type="Pfam" id="PF00308">
    <property type="entry name" value="Bac_DnaA"/>
    <property type="match status" value="1"/>
</dbReference>
<comment type="subcellular location">
    <subcellularLocation>
        <location evidence="8">Cytoplasm</location>
    </subcellularLocation>
</comment>
<keyword evidence="15" id="KW-1185">Reference proteome</keyword>
<name>A6DPS9_9BACT</name>
<dbReference type="Pfam" id="PF08299">
    <property type="entry name" value="Bac_DnaA_C"/>
    <property type="match status" value="1"/>
</dbReference>
<evidence type="ECO:0000256" key="9">
    <source>
        <dbReference type="NCBIfam" id="TIGR00362"/>
    </source>
</evidence>
<dbReference type="GO" id="GO:0008289">
    <property type="term" value="F:lipid binding"/>
    <property type="evidence" value="ECO:0007669"/>
    <property type="project" value="UniProtKB-KW"/>
</dbReference>
<dbReference type="Proteomes" id="UP000004947">
    <property type="component" value="Unassembled WGS sequence"/>
</dbReference>
<comment type="caution">
    <text evidence="8">Lacks conserved residue(s) required for the propagation of feature annotation.</text>
</comment>
<dbReference type="SUPFAM" id="SSF48295">
    <property type="entry name" value="TrpR-like"/>
    <property type="match status" value="1"/>
</dbReference>
<keyword evidence="2 8" id="KW-0963">Cytoplasm</keyword>
<dbReference type="Gene3D" id="1.10.1750.10">
    <property type="match status" value="1"/>
</dbReference>
<sequence>METIECQAVWDILYPVISARISSPGFNKFFQESFASIDESGTFKISLNKGYNVFIDHIRDNYLNLLRESLKECKHDLPEQIKDISIDALGQGEALYTVEGQKEDKISLKPIIDKTRRRSTETPKELKAPNNFPSSDRYSFKNFVVGDSNRLAFATSKAVSESPGFSFNPLFIYGSSGLGKSHLLHAIAQETLSHNPYHRIEYLSAEEFSNIFIDSIKNQDGHNFRKRFRNVDILLLDDVQFLKNKTKTQEEFFHTFNALYSLNKQIVLTSDCQPHELDGLEKRLVSRFEHGQIVDVLKPEFETRVAILRLKRDSMNVHIPNEVLDFIASNIKSHIRKLEGALVRLVTYASTMGYEVNVSLAREVLGGQLENTSDRNLDITVILRQVAEYFDVGIKDILGKKRTQSIVTPRQVAMYLSRNLTEESFPTIADQFRRTHATVLHSCNAVNEQMELDQDFKDKVFFLKKRLENL</sequence>
<accession>A6DPS9</accession>
<evidence type="ECO:0000256" key="11">
    <source>
        <dbReference type="RuleBase" id="RU004227"/>
    </source>
</evidence>
<dbReference type="CDD" id="cd06571">
    <property type="entry name" value="Bac_DnaA_C"/>
    <property type="match status" value="1"/>
</dbReference>
<dbReference type="InterPro" id="IPR010921">
    <property type="entry name" value="Trp_repressor/repl_initiator"/>
</dbReference>
<feature type="region of interest" description="Domain IV, binds dsDNA" evidence="8">
    <location>
        <begin position="350"/>
        <end position="470"/>
    </location>
</feature>
<keyword evidence="5 8" id="KW-0067">ATP-binding</keyword>
<feature type="binding site" evidence="8">
    <location>
        <position position="179"/>
    </location>
    <ligand>
        <name>ATP</name>
        <dbReference type="ChEBI" id="CHEBI:30616"/>
    </ligand>
</feature>
<dbReference type="GO" id="GO:0006270">
    <property type="term" value="P:DNA replication initiation"/>
    <property type="evidence" value="ECO:0007669"/>
    <property type="project" value="UniProtKB-UniRule"/>
</dbReference>
<dbReference type="SMART" id="SM00382">
    <property type="entry name" value="AAA"/>
    <property type="match status" value="1"/>
</dbReference>
<organism evidence="14 15">
    <name type="scientific">Lentisphaera araneosa HTCC2155</name>
    <dbReference type="NCBI Taxonomy" id="313628"/>
    <lineage>
        <taxon>Bacteria</taxon>
        <taxon>Pseudomonadati</taxon>
        <taxon>Lentisphaerota</taxon>
        <taxon>Lentisphaeria</taxon>
        <taxon>Lentisphaerales</taxon>
        <taxon>Lentisphaeraceae</taxon>
        <taxon>Lentisphaera</taxon>
    </lineage>
</organism>
<dbReference type="SUPFAM" id="SSF52540">
    <property type="entry name" value="P-loop containing nucleoside triphosphate hydrolases"/>
    <property type="match status" value="1"/>
</dbReference>
<dbReference type="CDD" id="cd00009">
    <property type="entry name" value="AAA"/>
    <property type="match status" value="1"/>
</dbReference>
<evidence type="ECO:0000256" key="6">
    <source>
        <dbReference type="ARBA" id="ARBA00023121"/>
    </source>
</evidence>
<dbReference type="SMART" id="SM00760">
    <property type="entry name" value="Bac_DnaA_C"/>
    <property type="match status" value="1"/>
</dbReference>
<comment type="similarity">
    <text evidence="1 8 11">Belongs to the DnaA family.</text>
</comment>
<feature type="binding site" evidence="8">
    <location>
        <position position="180"/>
    </location>
    <ligand>
        <name>ATP</name>
        <dbReference type="ChEBI" id="CHEBI:30616"/>
    </ligand>
</feature>